<dbReference type="PANTHER" id="PTHR41521">
    <property type="match status" value="1"/>
</dbReference>
<reference evidence="2 3" key="1">
    <citation type="submission" date="2019-07" db="EMBL/GenBank/DDBJ databases">
        <title>Whole genome shotgun sequence of Reyranella soli NBRC 108950.</title>
        <authorList>
            <person name="Hosoyama A."/>
            <person name="Uohara A."/>
            <person name="Ohji S."/>
            <person name="Ichikawa N."/>
        </authorList>
    </citation>
    <scope>NUCLEOTIDE SEQUENCE [LARGE SCALE GENOMIC DNA]</scope>
    <source>
        <strain evidence="2 3">NBRC 108950</strain>
    </source>
</reference>
<dbReference type="PANTHER" id="PTHR41521:SF4">
    <property type="entry name" value="BLR0684 PROTEIN"/>
    <property type="match status" value="1"/>
</dbReference>
<dbReference type="InterPro" id="IPR011008">
    <property type="entry name" value="Dimeric_a/b-barrel"/>
</dbReference>
<dbReference type="Proteomes" id="UP000321058">
    <property type="component" value="Unassembled WGS sequence"/>
</dbReference>
<evidence type="ECO:0000313" key="3">
    <source>
        <dbReference type="Proteomes" id="UP000321058"/>
    </source>
</evidence>
<keyword evidence="3" id="KW-1185">Reference proteome</keyword>
<dbReference type="EMBL" id="BKAJ01000073">
    <property type="protein sequence ID" value="GEP57025.1"/>
    <property type="molecule type" value="Genomic_DNA"/>
</dbReference>
<dbReference type="SUPFAM" id="SSF54909">
    <property type="entry name" value="Dimeric alpha+beta barrel"/>
    <property type="match status" value="1"/>
</dbReference>
<accession>A0A512NDK4</accession>
<dbReference type="Gene3D" id="3.30.70.100">
    <property type="match status" value="1"/>
</dbReference>
<sequence length="112" mass="12244">MGRPWGRHSLNGTAIMKAYVIAAETVNDQAMFDAYRKEVPATLAPFGGSFVVRGGRLTSIEGEWPHPRLVIIEFPSRGAAEAWYASDAYKKIISLRHKSSVGNLVIVDAAID</sequence>
<dbReference type="InterPro" id="IPR010753">
    <property type="entry name" value="DUF1330"/>
</dbReference>
<evidence type="ECO:0000259" key="1">
    <source>
        <dbReference type="Pfam" id="PF07045"/>
    </source>
</evidence>
<organism evidence="2 3">
    <name type="scientific">Reyranella soli</name>
    <dbReference type="NCBI Taxonomy" id="1230389"/>
    <lineage>
        <taxon>Bacteria</taxon>
        <taxon>Pseudomonadati</taxon>
        <taxon>Pseudomonadota</taxon>
        <taxon>Alphaproteobacteria</taxon>
        <taxon>Hyphomicrobiales</taxon>
        <taxon>Reyranellaceae</taxon>
        <taxon>Reyranella</taxon>
    </lineage>
</organism>
<evidence type="ECO:0000313" key="2">
    <source>
        <dbReference type="EMBL" id="GEP57025.1"/>
    </source>
</evidence>
<name>A0A512NDK4_9HYPH</name>
<comment type="caution">
    <text evidence="2">The sequence shown here is derived from an EMBL/GenBank/DDBJ whole genome shotgun (WGS) entry which is preliminary data.</text>
</comment>
<gene>
    <name evidence="2" type="ORF">RSO01_41910</name>
</gene>
<protein>
    <recommendedName>
        <fullName evidence="1">DUF1330 domain-containing protein</fullName>
    </recommendedName>
</protein>
<proteinExistence type="predicted"/>
<feature type="domain" description="DUF1330" evidence="1">
    <location>
        <begin position="17"/>
        <end position="109"/>
    </location>
</feature>
<dbReference type="Pfam" id="PF07045">
    <property type="entry name" value="DUF1330"/>
    <property type="match status" value="1"/>
</dbReference>
<dbReference type="AlphaFoldDB" id="A0A512NDK4"/>